<reference evidence="3" key="2">
    <citation type="submission" date="2013-07" db="EMBL/GenBank/DDBJ databases">
        <authorList>
            <person name="Morais-Silva F.O."/>
            <person name="Rezende A.M."/>
            <person name="Pimentel C."/>
            <person name="Resende D.M."/>
            <person name="Santos C.I."/>
            <person name="Clemente C."/>
            <person name="de Oliveira L.M."/>
            <person name="da Silva S.M."/>
            <person name="Costa D.A."/>
            <person name="Varela-Raposo A."/>
            <person name="Horacio E.C.A."/>
            <person name="Matos M."/>
            <person name="Flores O."/>
            <person name="Ruiz J.C."/>
            <person name="Rodrigues-Pousada C."/>
        </authorList>
    </citation>
    <scope>NUCLEOTIDE SEQUENCE [LARGE SCALE GENOMIC DNA]</scope>
    <source>
        <strain evidence="3">ATCC 19364 / DSM 1382 / NCIMB 9332 / VKM B-1759</strain>
    </source>
</reference>
<dbReference type="KEGG" id="dgg:DGI_1522"/>
<keyword evidence="1" id="KW-0812">Transmembrane</keyword>
<reference evidence="2 3" key="1">
    <citation type="journal article" date="2013" name="J. Bacteriol.">
        <title>Roles of HynAB and Ech, the only two hydrogenases found in the model sulfate reducer Desulfovibrio gigas.</title>
        <authorList>
            <person name="Morais-Silva F.O."/>
            <person name="Santos C.I."/>
            <person name="Rodrigues R."/>
            <person name="Pereira I.A."/>
            <person name="Rodrigues-Pousada C."/>
        </authorList>
    </citation>
    <scope>NUCLEOTIDE SEQUENCE [LARGE SCALE GENOMIC DNA]</scope>
    <source>
        <strain evidence="3">ATCC 19364 / DSM 1382 / NCIMB 9332 / VKM B-1759</strain>
    </source>
</reference>
<dbReference type="EMBL" id="CP006585">
    <property type="protein sequence ID" value="AGW13363.1"/>
    <property type="molecule type" value="Genomic_DNA"/>
</dbReference>
<protein>
    <submittedName>
        <fullName evidence="2">Uncharacterized protein</fullName>
    </submittedName>
</protein>
<dbReference type="AlphaFoldDB" id="T2GAP5"/>
<dbReference type="HOGENOM" id="CLU_215285_0_0_7"/>
<dbReference type="PATRIC" id="fig|1121448.10.peg.1519"/>
<name>T2GAP5_MEGG1</name>
<evidence type="ECO:0000313" key="2">
    <source>
        <dbReference type="EMBL" id="AGW13363.1"/>
    </source>
</evidence>
<accession>T2GAP5</accession>
<dbReference type="Proteomes" id="UP000016587">
    <property type="component" value="Chromosome"/>
</dbReference>
<evidence type="ECO:0000256" key="1">
    <source>
        <dbReference type="SAM" id="Phobius"/>
    </source>
</evidence>
<gene>
    <name evidence="2" type="ORF">DGI_1522</name>
</gene>
<organism evidence="2 3">
    <name type="scientific">Megalodesulfovibrio gigas (strain ATCC 19364 / DSM 1382 / NCIMB 9332 / VKM B-1759)</name>
    <name type="common">Desulfovibrio gigas</name>
    <dbReference type="NCBI Taxonomy" id="1121448"/>
    <lineage>
        <taxon>Bacteria</taxon>
        <taxon>Pseudomonadati</taxon>
        <taxon>Thermodesulfobacteriota</taxon>
        <taxon>Desulfovibrionia</taxon>
        <taxon>Desulfovibrionales</taxon>
        <taxon>Desulfovibrionaceae</taxon>
        <taxon>Megalodesulfovibrio</taxon>
    </lineage>
</organism>
<keyword evidence="1" id="KW-1133">Transmembrane helix</keyword>
<sequence>METLAELYHNMLQSTFAGTLGVLGIFTYMGLILSTAMYRIFKGDHMHH</sequence>
<proteinExistence type="predicted"/>
<feature type="transmembrane region" description="Helical" evidence="1">
    <location>
        <begin position="20"/>
        <end position="41"/>
    </location>
</feature>
<keyword evidence="3" id="KW-1185">Reference proteome</keyword>
<evidence type="ECO:0000313" key="3">
    <source>
        <dbReference type="Proteomes" id="UP000016587"/>
    </source>
</evidence>
<dbReference type="RefSeq" id="WP_021760187.1">
    <property type="nucleotide sequence ID" value="NC_022444.1"/>
</dbReference>
<keyword evidence="1" id="KW-0472">Membrane</keyword>